<keyword evidence="1" id="KW-0472">Membrane</keyword>
<reference evidence="2" key="1">
    <citation type="submission" date="2021-12" db="EMBL/GenBank/DDBJ databases">
        <authorList>
            <person name="Rodrigo-Torres L."/>
            <person name="Arahal R. D."/>
            <person name="Lucena T."/>
        </authorList>
    </citation>
    <scope>NUCLEOTIDE SEQUENCE</scope>
    <source>
        <strain evidence="2">CECT 8267</strain>
    </source>
</reference>
<gene>
    <name evidence="2" type="ORF">SIN8267_03128</name>
</gene>
<organism evidence="2 3">
    <name type="scientific">Sinobacterium norvegicum</name>
    <dbReference type="NCBI Taxonomy" id="1641715"/>
    <lineage>
        <taxon>Bacteria</taxon>
        <taxon>Pseudomonadati</taxon>
        <taxon>Pseudomonadota</taxon>
        <taxon>Gammaproteobacteria</taxon>
        <taxon>Cellvibrionales</taxon>
        <taxon>Spongiibacteraceae</taxon>
        <taxon>Sinobacterium</taxon>
    </lineage>
</organism>
<evidence type="ECO:0000313" key="3">
    <source>
        <dbReference type="Proteomes" id="UP000838100"/>
    </source>
</evidence>
<feature type="transmembrane region" description="Helical" evidence="1">
    <location>
        <begin position="24"/>
        <end position="45"/>
    </location>
</feature>
<proteinExistence type="predicted"/>
<name>A0ABM9AID9_9GAMM</name>
<accession>A0ABM9AID9</accession>
<dbReference type="RefSeq" id="WP_237445672.1">
    <property type="nucleotide sequence ID" value="NZ_CAKLPX010000004.1"/>
</dbReference>
<protein>
    <recommendedName>
        <fullName evidence="4">Transmembrane protein</fullName>
    </recommendedName>
</protein>
<evidence type="ECO:0000313" key="2">
    <source>
        <dbReference type="EMBL" id="CAH0992989.1"/>
    </source>
</evidence>
<keyword evidence="3" id="KW-1185">Reference proteome</keyword>
<evidence type="ECO:0000256" key="1">
    <source>
        <dbReference type="SAM" id="Phobius"/>
    </source>
</evidence>
<keyword evidence="1" id="KW-1133">Transmembrane helix</keyword>
<dbReference type="Proteomes" id="UP000838100">
    <property type="component" value="Unassembled WGS sequence"/>
</dbReference>
<dbReference type="EMBL" id="CAKLPX010000004">
    <property type="protein sequence ID" value="CAH0992989.1"/>
    <property type="molecule type" value="Genomic_DNA"/>
</dbReference>
<keyword evidence="1" id="KW-0812">Transmembrane</keyword>
<evidence type="ECO:0008006" key="4">
    <source>
        <dbReference type="Google" id="ProtNLM"/>
    </source>
</evidence>
<comment type="caution">
    <text evidence="2">The sequence shown here is derived from an EMBL/GenBank/DDBJ whole genome shotgun (WGS) entry which is preliminary data.</text>
</comment>
<sequence length="203" mass="22823">MQTSSSIEDRSTKQSPLWATRLKLSAILALPILMIAASTFVYVTGVGMPTGTKNRGQLVVPAAQISDQLAVISGQDESTIPGQGVTWSMLYQEPKNGCKSDCLNSLYFIRQTHKAIGKYAPLLNRYYISREGKLNSDLLKNYPALIQLKASEQLMTTLENTNERQKPQYYLVDKQGFLMMTYSQENTLKDYITDLKFLFSNSE</sequence>